<organism evidence="3 4">
    <name type="scientific">Desulfosporosinus metallidurans</name>
    <dbReference type="NCBI Taxonomy" id="1888891"/>
    <lineage>
        <taxon>Bacteria</taxon>
        <taxon>Bacillati</taxon>
        <taxon>Bacillota</taxon>
        <taxon>Clostridia</taxon>
        <taxon>Eubacteriales</taxon>
        <taxon>Desulfitobacteriaceae</taxon>
        <taxon>Desulfosporosinus</taxon>
    </lineage>
</organism>
<evidence type="ECO:0000313" key="3">
    <source>
        <dbReference type="EMBL" id="OLN24627.1"/>
    </source>
</evidence>
<protein>
    <submittedName>
        <fullName evidence="3">Universal stress protein family</fullName>
    </submittedName>
</protein>
<accession>A0A1Q8QBC1</accession>
<feature type="transmembrane region" description="Helical" evidence="1">
    <location>
        <begin position="31"/>
        <end position="52"/>
    </location>
</feature>
<keyword evidence="1" id="KW-0472">Membrane</keyword>
<dbReference type="InterPro" id="IPR006016">
    <property type="entry name" value="UspA"/>
</dbReference>
<dbReference type="CDD" id="cd00293">
    <property type="entry name" value="USP-like"/>
    <property type="match status" value="1"/>
</dbReference>
<dbReference type="Gene3D" id="3.40.50.12370">
    <property type="match status" value="1"/>
</dbReference>
<dbReference type="SUPFAM" id="SSF52402">
    <property type="entry name" value="Adenine nucleotide alpha hydrolases-like"/>
    <property type="match status" value="1"/>
</dbReference>
<dbReference type="EMBL" id="MLBF01000179">
    <property type="protein sequence ID" value="OLN24627.1"/>
    <property type="molecule type" value="Genomic_DNA"/>
</dbReference>
<evidence type="ECO:0000313" key="4">
    <source>
        <dbReference type="Proteomes" id="UP000186102"/>
    </source>
</evidence>
<feature type="domain" description="UspA" evidence="2">
    <location>
        <begin position="2"/>
        <end position="61"/>
    </location>
</feature>
<dbReference type="Pfam" id="PF00582">
    <property type="entry name" value="Usp"/>
    <property type="match status" value="1"/>
</dbReference>
<keyword evidence="1" id="KW-0812">Transmembrane</keyword>
<keyword evidence="1" id="KW-1133">Transmembrane helix</keyword>
<comment type="caution">
    <text evidence="3">The sequence shown here is derived from an EMBL/GenBank/DDBJ whole genome shotgun (WGS) entry which is preliminary data.</text>
</comment>
<gene>
    <name evidence="3" type="ORF">DSOL_5422</name>
</gene>
<keyword evidence="4" id="KW-1185">Reference proteome</keyword>
<reference evidence="3 4" key="1">
    <citation type="submission" date="2016-09" db="EMBL/GenBank/DDBJ databases">
        <title>Complete genome of Desulfosporosinus sp. OL.</title>
        <authorList>
            <person name="Mardanov A."/>
            <person name="Beletsky A."/>
            <person name="Panova A."/>
            <person name="Karnachuk O."/>
            <person name="Ravin N."/>
        </authorList>
    </citation>
    <scope>NUCLEOTIDE SEQUENCE [LARGE SCALE GENOMIC DNA]</scope>
    <source>
        <strain evidence="3 4">OL</strain>
    </source>
</reference>
<dbReference type="Proteomes" id="UP000186102">
    <property type="component" value="Unassembled WGS sequence"/>
</dbReference>
<name>A0A1Q8QBC1_9FIRM</name>
<proteinExistence type="predicted"/>
<dbReference type="AlphaFoldDB" id="A0A1Q8QBC1"/>
<sequence length="105" mass="11869">MKILLAYDNSDYAEVAMERAARLSQTLDAQLFVISVIPGTQLLGGGISGRLLRDDKQRIRQRMQRTLGQGLRVTGRQGGYAPSRYWNLDTLRAKSWKPPKHLART</sequence>
<evidence type="ECO:0000259" key="2">
    <source>
        <dbReference type="Pfam" id="PF00582"/>
    </source>
</evidence>
<evidence type="ECO:0000256" key="1">
    <source>
        <dbReference type="SAM" id="Phobius"/>
    </source>
</evidence>